<accession>A0AA38VIE2</accession>
<protein>
    <submittedName>
        <fullName evidence="1">Uncharacterized protein</fullName>
    </submittedName>
</protein>
<name>A0AA38VIE2_9PEZI</name>
<dbReference type="AlphaFoldDB" id="A0AA38VIE2"/>
<evidence type="ECO:0000313" key="2">
    <source>
        <dbReference type="Proteomes" id="UP001174691"/>
    </source>
</evidence>
<dbReference type="Proteomes" id="UP001174691">
    <property type="component" value="Unassembled WGS sequence"/>
</dbReference>
<proteinExistence type="predicted"/>
<gene>
    <name evidence="1" type="ORF">NKR19_g6548</name>
</gene>
<organism evidence="1 2">
    <name type="scientific">Coniochaeta hoffmannii</name>
    <dbReference type="NCBI Taxonomy" id="91930"/>
    <lineage>
        <taxon>Eukaryota</taxon>
        <taxon>Fungi</taxon>
        <taxon>Dikarya</taxon>
        <taxon>Ascomycota</taxon>
        <taxon>Pezizomycotina</taxon>
        <taxon>Sordariomycetes</taxon>
        <taxon>Sordariomycetidae</taxon>
        <taxon>Coniochaetales</taxon>
        <taxon>Coniochaetaceae</taxon>
        <taxon>Coniochaeta</taxon>
    </lineage>
</organism>
<evidence type="ECO:0000313" key="1">
    <source>
        <dbReference type="EMBL" id="KAJ9144295.1"/>
    </source>
</evidence>
<dbReference type="EMBL" id="JANBVN010000102">
    <property type="protein sequence ID" value="KAJ9144295.1"/>
    <property type="molecule type" value="Genomic_DNA"/>
</dbReference>
<sequence length="289" mass="33271">MATVTTVWDMLAAHPTNDVRDTGYTTASDKKWAAKHPAVTTFQLYTTVDESGVQATFDGPLEPLLTDDRLRTSTPAYPPNERDWRLSTEADASNWFHHEISNVVLPGFKDYPALLQVSEAKALGDKKVDEVVDVMYTVGKARRKQVVLVIEMKRCLIDIGHWMGGRGELESQRKLSRELRGYALRYECPQIICFDGSSMLMLQFRANSVKDINDANCKIDCWVFPRDNRGWARHLHLENGAFYYEKDGLVHTTTWENETFWQQSDVRQEQELAEQTMEVYDEDMSELYD</sequence>
<comment type="caution">
    <text evidence="1">The sequence shown here is derived from an EMBL/GenBank/DDBJ whole genome shotgun (WGS) entry which is preliminary data.</text>
</comment>
<reference evidence="1" key="1">
    <citation type="submission" date="2022-07" db="EMBL/GenBank/DDBJ databases">
        <title>Fungi with potential for degradation of polypropylene.</title>
        <authorList>
            <person name="Gostincar C."/>
        </authorList>
    </citation>
    <scope>NUCLEOTIDE SEQUENCE</scope>
    <source>
        <strain evidence="1">EXF-13287</strain>
    </source>
</reference>
<keyword evidence="2" id="KW-1185">Reference proteome</keyword>